<gene>
    <name evidence="6" type="ORF">AB1E22_18360</name>
</gene>
<dbReference type="InterPro" id="IPR000847">
    <property type="entry name" value="LysR_HTH_N"/>
</dbReference>
<keyword evidence="3" id="KW-0238">DNA-binding</keyword>
<dbReference type="Gene3D" id="3.40.190.10">
    <property type="entry name" value="Periplasmic binding protein-like II"/>
    <property type="match status" value="2"/>
</dbReference>
<dbReference type="SUPFAM" id="SSF53850">
    <property type="entry name" value="Periplasmic binding protein-like II"/>
    <property type="match status" value="1"/>
</dbReference>
<dbReference type="Gene3D" id="1.10.10.10">
    <property type="entry name" value="Winged helix-like DNA-binding domain superfamily/Winged helix DNA-binding domain"/>
    <property type="match status" value="1"/>
</dbReference>
<evidence type="ECO:0000256" key="1">
    <source>
        <dbReference type="ARBA" id="ARBA00009437"/>
    </source>
</evidence>
<dbReference type="InterPro" id="IPR036390">
    <property type="entry name" value="WH_DNA-bd_sf"/>
</dbReference>
<dbReference type="EMBL" id="JBFMVT010000002">
    <property type="protein sequence ID" value="MEW7314634.1"/>
    <property type="molecule type" value="Genomic_DNA"/>
</dbReference>
<accession>A0ABV3NYL4</accession>
<feature type="domain" description="HTH lysR-type" evidence="5">
    <location>
        <begin position="8"/>
        <end position="65"/>
    </location>
</feature>
<dbReference type="Pfam" id="PF00126">
    <property type="entry name" value="HTH_1"/>
    <property type="match status" value="1"/>
</dbReference>
<dbReference type="PANTHER" id="PTHR30118">
    <property type="entry name" value="HTH-TYPE TRANSCRIPTIONAL REGULATOR LEUO-RELATED"/>
    <property type="match status" value="1"/>
</dbReference>
<evidence type="ECO:0000256" key="2">
    <source>
        <dbReference type="ARBA" id="ARBA00023015"/>
    </source>
</evidence>
<dbReference type="RefSeq" id="WP_367596665.1">
    <property type="nucleotide sequence ID" value="NZ_JBFMVT010000002.1"/>
</dbReference>
<sequence>MALSSEKFDFNLIRYLVVIVDTRSMVNAAEMLNVAPSAVSYAVKKLREHYKDPLFVRSLHGVKPTTLALNLYDRFKLIHDDINAALNIESLTVNTTQTIYMRADALTQFWIMDRLLKSRIVPDECNVEFKYAVADTEERIHKLRTQEIDIDVGLFLTGDINIVSHTLFDWIYILICRHNHSTLGDKMTEKQFISEPYFAYSTRFSGAISLNNYNEFVSLRTAEPAFRSESATSMILSLLNHDFVIFIPQIYFQLLKETINIREVKCDIMPNERIPVKAHINKKNKNNELINKIMSVLKSDI</sequence>
<keyword evidence="7" id="KW-1185">Reference proteome</keyword>
<dbReference type="Proteomes" id="UP001555342">
    <property type="component" value="Unassembled WGS sequence"/>
</dbReference>
<evidence type="ECO:0000259" key="5">
    <source>
        <dbReference type="PROSITE" id="PS50931"/>
    </source>
</evidence>
<dbReference type="InterPro" id="IPR050389">
    <property type="entry name" value="LysR-type_TF"/>
</dbReference>
<evidence type="ECO:0000256" key="4">
    <source>
        <dbReference type="ARBA" id="ARBA00023163"/>
    </source>
</evidence>
<dbReference type="InterPro" id="IPR036388">
    <property type="entry name" value="WH-like_DNA-bd_sf"/>
</dbReference>
<dbReference type="SUPFAM" id="SSF46785">
    <property type="entry name" value="Winged helix' DNA-binding domain"/>
    <property type="match status" value="1"/>
</dbReference>
<proteinExistence type="inferred from homology"/>
<evidence type="ECO:0000313" key="7">
    <source>
        <dbReference type="Proteomes" id="UP001555342"/>
    </source>
</evidence>
<evidence type="ECO:0000256" key="3">
    <source>
        <dbReference type="ARBA" id="ARBA00023125"/>
    </source>
</evidence>
<organism evidence="6 7">
    <name type="scientific">Buttiauxella gaviniae</name>
    <dbReference type="NCBI Taxonomy" id="82990"/>
    <lineage>
        <taxon>Bacteria</taxon>
        <taxon>Pseudomonadati</taxon>
        <taxon>Pseudomonadota</taxon>
        <taxon>Gammaproteobacteria</taxon>
        <taxon>Enterobacterales</taxon>
        <taxon>Enterobacteriaceae</taxon>
        <taxon>Buttiauxella</taxon>
    </lineage>
</organism>
<protein>
    <submittedName>
        <fullName evidence="6">LysR family transcriptional regulator</fullName>
    </submittedName>
</protein>
<dbReference type="PROSITE" id="PS50931">
    <property type="entry name" value="HTH_LYSR"/>
    <property type="match status" value="1"/>
</dbReference>
<comment type="similarity">
    <text evidence="1">Belongs to the LysR transcriptional regulatory family.</text>
</comment>
<keyword evidence="2" id="KW-0805">Transcription regulation</keyword>
<keyword evidence="4" id="KW-0804">Transcription</keyword>
<dbReference type="PANTHER" id="PTHR30118:SF14">
    <property type="entry name" value="LYSR FAMILY TRANSCRIPTIONAL REGULATOR"/>
    <property type="match status" value="1"/>
</dbReference>
<evidence type="ECO:0000313" key="6">
    <source>
        <dbReference type="EMBL" id="MEW7314634.1"/>
    </source>
</evidence>
<name>A0ABV3NYL4_9ENTR</name>
<comment type="caution">
    <text evidence="6">The sequence shown here is derived from an EMBL/GenBank/DDBJ whole genome shotgun (WGS) entry which is preliminary data.</text>
</comment>
<reference evidence="6 7" key="1">
    <citation type="submission" date="2024-07" db="EMBL/GenBank/DDBJ databases">
        <authorList>
            <person name="Wang L."/>
        </authorList>
    </citation>
    <scope>NUCLEOTIDE SEQUENCE [LARGE SCALE GENOMIC DNA]</scope>
    <source>
        <strain evidence="6 7">WL359</strain>
    </source>
</reference>